<dbReference type="InterPro" id="IPR050638">
    <property type="entry name" value="AA-Vitamin_Transporters"/>
</dbReference>
<dbReference type="Pfam" id="PF00892">
    <property type="entry name" value="EamA"/>
    <property type="match status" value="2"/>
</dbReference>
<dbReference type="InterPro" id="IPR037185">
    <property type="entry name" value="EmrE-like"/>
</dbReference>
<accession>D5BRV1</accession>
<sequence>MPAFLLHLWNTPYVVLTLATMMWAGHTIAARISVNEISPMLLMELRWILCLLVLIVFCRKQLISQIPLVKERLGWVFMMGAFGMAGFTVFFILAAQHTTAVNLGITQGSIPAFVMIIGLVVLRTKISLLQICGLALSLAGVVLLVSGGSFSVFKSVQFNVGDLLMLVACLCYAGYTVGLSRRIVMSPVLMLAFFSAAAVVTLTISSAIEYAQGNLVMPGLKGWLLVIYCAIFPSLLAQLLFMRGVELAGSNRAGLYVNLVPVFAALFAVIILGEVMYFYHILSLAFVLGGIYMAERGKKALVR</sequence>
<dbReference type="OrthoDB" id="9806889at2"/>
<keyword evidence="4 6" id="KW-1133">Transmembrane helix</keyword>
<dbReference type="EMBL" id="CP001751">
    <property type="protein sequence ID" value="ADE38998.1"/>
    <property type="molecule type" value="Genomic_DNA"/>
</dbReference>
<dbReference type="eggNOG" id="COG0697">
    <property type="taxonomic scope" value="Bacteria"/>
</dbReference>
<feature type="transmembrane region" description="Helical" evidence="6">
    <location>
        <begin position="220"/>
        <end position="241"/>
    </location>
</feature>
<dbReference type="SUPFAM" id="SSF103481">
    <property type="entry name" value="Multidrug resistance efflux transporter EmrE"/>
    <property type="match status" value="2"/>
</dbReference>
<organism evidence="8 9">
    <name type="scientific">Puniceispirillum marinum (strain IMCC1322)</name>
    <dbReference type="NCBI Taxonomy" id="488538"/>
    <lineage>
        <taxon>Bacteria</taxon>
        <taxon>Pseudomonadati</taxon>
        <taxon>Pseudomonadota</taxon>
        <taxon>Alphaproteobacteria</taxon>
        <taxon>Candidatus Puniceispirillales</taxon>
        <taxon>Candidatus Puniceispirillaceae</taxon>
        <taxon>Candidatus Puniceispirillum</taxon>
    </lineage>
</organism>
<feature type="transmembrane region" description="Helical" evidence="6">
    <location>
        <begin position="253"/>
        <end position="271"/>
    </location>
</feature>
<feature type="domain" description="EamA" evidence="7">
    <location>
        <begin position="160"/>
        <end position="293"/>
    </location>
</feature>
<name>D5BRV1_PUNMI</name>
<proteinExistence type="predicted"/>
<feature type="transmembrane region" description="Helical" evidence="6">
    <location>
        <begin position="74"/>
        <end position="94"/>
    </location>
</feature>
<dbReference type="STRING" id="488538.SAR116_0755"/>
<dbReference type="PANTHER" id="PTHR32322:SF18">
    <property type="entry name" value="S-ADENOSYLMETHIONINE_S-ADENOSYLHOMOCYSTEINE TRANSPORTER"/>
    <property type="match status" value="1"/>
</dbReference>
<comment type="subcellular location">
    <subcellularLocation>
        <location evidence="1">Cell membrane</location>
        <topology evidence="1">Multi-pass membrane protein</topology>
    </subcellularLocation>
</comment>
<dbReference type="Proteomes" id="UP000007460">
    <property type="component" value="Chromosome"/>
</dbReference>
<dbReference type="HOGENOM" id="CLU_033863_4_4_5"/>
<gene>
    <name evidence="8" type="ordered locus">SAR116_0755</name>
</gene>
<evidence type="ECO:0000259" key="7">
    <source>
        <dbReference type="Pfam" id="PF00892"/>
    </source>
</evidence>
<dbReference type="AlphaFoldDB" id="D5BRV1"/>
<feature type="transmembrane region" description="Helical" evidence="6">
    <location>
        <begin position="100"/>
        <end position="121"/>
    </location>
</feature>
<dbReference type="GO" id="GO:0005886">
    <property type="term" value="C:plasma membrane"/>
    <property type="evidence" value="ECO:0007669"/>
    <property type="project" value="UniProtKB-SubCell"/>
</dbReference>
<feature type="transmembrane region" description="Helical" evidence="6">
    <location>
        <begin position="128"/>
        <end position="150"/>
    </location>
</feature>
<keyword evidence="3 6" id="KW-0812">Transmembrane</keyword>
<feature type="transmembrane region" description="Helical" evidence="6">
    <location>
        <begin position="45"/>
        <end position="62"/>
    </location>
</feature>
<evidence type="ECO:0000256" key="4">
    <source>
        <dbReference type="ARBA" id="ARBA00022989"/>
    </source>
</evidence>
<evidence type="ECO:0000256" key="2">
    <source>
        <dbReference type="ARBA" id="ARBA00022475"/>
    </source>
</evidence>
<feature type="transmembrane region" description="Helical" evidence="6">
    <location>
        <begin position="277"/>
        <end position="294"/>
    </location>
</feature>
<keyword evidence="9" id="KW-1185">Reference proteome</keyword>
<feature type="transmembrane region" description="Helical" evidence="6">
    <location>
        <begin position="187"/>
        <end position="208"/>
    </location>
</feature>
<feature type="transmembrane region" description="Helical" evidence="6">
    <location>
        <begin position="156"/>
        <end position="175"/>
    </location>
</feature>
<feature type="transmembrane region" description="Helical" evidence="6">
    <location>
        <begin position="12"/>
        <end position="33"/>
    </location>
</feature>
<keyword evidence="2" id="KW-1003">Cell membrane</keyword>
<protein>
    <recommendedName>
        <fullName evidence="7">EamA domain-containing protein</fullName>
    </recommendedName>
</protein>
<evidence type="ECO:0000256" key="1">
    <source>
        <dbReference type="ARBA" id="ARBA00004651"/>
    </source>
</evidence>
<dbReference type="PANTHER" id="PTHR32322">
    <property type="entry name" value="INNER MEMBRANE TRANSPORTER"/>
    <property type="match status" value="1"/>
</dbReference>
<evidence type="ECO:0000313" key="9">
    <source>
        <dbReference type="Proteomes" id="UP000007460"/>
    </source>
</evidence>
<evidence type="ECO:0000256" key="5">
    <source>
        <dbReference type="ARBA" id="ARBA00023136"/>
    </source>
</evidence>
<evidence type="ECO:0000313" key="8">
    <source>
        <dbReference type="EMBL" id="ADE38998.1"/>
    </source>
</evidence>
<reference evidence="8 9" key="1">
    <citation type="journal article" date="2010" name="J. Bacteriol.">
        <title>Complete genome sequence of "Candidatus Puniceispirillum marinum" IMCC1322, a representative of the SAR116 clade in the Alphaproteobacteria.</title>
        <authorList>
            <person name="Oh H.M."/>
            <person name="Kwon K.K."/>
            <person name="Kang I."/>
            <person name="Kang S.G."/>
            <person name="Lee J.H."/>
            <person name="Kim S.J."/>
            <person name="Cho J.C."/>
        </authorList>
    </citation>
    <scope>NUCLEOTIDE SEQUENCE [LARGE SCALE GENOMIC DNA]</scope>
    <source>
        <strain evidence="8 9">IMCC1322</strain>
    </source>
</reference>
<dbReference type="InterPro" id="IPR000620">
    <property type="entry name" value="EamA_dom"/>
</dbReference>
<dbReference type="KEGG" id="apb:SAR116_0755"/>
<feature type="domain" description="EamA" evidence="7">
    <location>
        <begin position="14"/>
        <end position="145"/>
    </location>
</feature>
<evidence type="ECO:0000256" key="6">
    <source>
        <dbReference type="SAM" id="Phobius"/>
    </source>
</evidence>
<dbReference type="RefSeq" id="WP_013045627.1">
    <property type="nucleotide sequence ID" value="NC_014010.1"/>
</dbReference>
<evidence type="ECO:0000256" key="3">
    <source>
        <dbReference type="ARBA" id="ARBA00022692"/>
    </source>
</evidence>
<keyword evidence="5 6" id="KW-0472">Membrane</keyword>